<dbReference type="AlphaFoldDB" id="A0A939HC86"/>
<comment type="caution">
    <text evidence="1">The sequence shown here is derived from an EMBL/GenBank/DDBJ whole genome shotgun (WGS) entry which is preliminary data.</text>
</comment>
<organism evidence="1 2">
    <name type="scientific">Proteiniclasticum aestuarii</name>
    <dbReference type="NCBI Taxonomy" id="2817862"/>
    <lineage>
        <taxon>Bacteria</taxon>
        <taxon>Bacillati</taxon>
        <taxon>Bacillota</taxon>
        <taxon>Clostridia</taxon>
        <taxon>Eubacteriales</taxon>
        <taxon>Clostridiaceae</taxon>
        <taxon>Proteiniclasticum</taxon>
    </lineage>
</organism>
<dbReference type="RefSeq" id="WP_207599459.1">
    <property type="nucleotide sequence ID" value="NZ_JAFNJU010000005.1"/>
</dbReference>
<evidence type="ECO:0000313" key="2">
    <source>
        <dbReference type="Proteomes" id="UP000664218"/>
    </source>
</evidence>
<dbReference type="InterPro" id="IPR041289">
    <property type="entry name" value="Bact_RF_family3"/>
</dbReference>
<evidence type="ECO:0000313" key="1">
    <source>
        <dbReference type="EMBL" id="MBO1264935.1"/>
    </source>
</evidence>
<dbReference type="EMBL" id="JAFNJU010000005">
    <property type="protein sequence ID" value="MBO1264935.1"/>
    <property type="molecule type" value="Genomic_DNA"/>
</dbReference>
<keyword evidence="2" id="KW-1185">Reference proteome</keyword>
<dbReference type="Pfam" id="PF18845">
    <property type="entry name" value="baeRF_family3"/>
    <property type="match status" value="1"/>
</dbReference>
<protein>
    <submittedName>
        <fullName evidence="1">Uncharacterized protein</fullName>
    </submittedName>
</protein>
<dbReference type="Proteomes" id="UP000664218">
    <property type="component" value="Unassembled WGS sequence"/>
</dbReference>
<name>A0A939HC86_9CLOT</name>
<accession>A0A939HC86</accession>
<proteinExistence type="predicted"/>
<reference evidence="1" key="1">
    <citation type="submission" date="2021-03" db="EMBL/GenBank/DDBJ databases">
        <title>Proteiniclasticum marinus sp. nov., isolated from tidal flat sediment.</title>
        <authorList>
            <person name="Namirimu T."/>
            <person name="Yang J.-A."/>
            <person name="Yang S.-H."/>
            <person name="Kim Y.-J."/>
            <person name="Kwon K.K."/>
        </authorList>
    </citation>
    <scope>NUCLEOTIDE SEQUENCE</scope>
    <source>
        <strain evidence="1">SCR006</strain>
    </source>
</reference>
<gene>
    <name evidence="1" type="ORF">J3A84_07830</name>
</gene>
<sequence length="379" mass="43533">MTYIVAERFPHPIIEKGEAPLVSIYLPTSRLTTESKNNEIRFKNLLKKVESRLSDYRGKQEDKILSDLKKLEEDTKFWANQLDGLGVLATSEDIVVYKLQREVMEYVEVSDTFYIKPLLNAYQTDDSFQILALNKNDFTLYEGNRYALRKVDLPEEEQKSLKDVVGYFTENNHMQGSSVGLTGSARFGYGGSARDEEEIDVEKYFRWVDRYIYENHSKRTEVPLILATLPENHTEFAKVSHNDYLTKEGIRKDPQSLDQTELRKMAWDVLEPDFNSRLEKLNDQYELSKSRELASEDISEIARAAMEGRVESLIVNLNKTIPGRIAPGKDPLLVETESGDMLNDLTLLALKQSAKVYVVTDEKLSLDTGVKAIYRYQKA</sequence>